<accession>A0A6J1B0U7</accession>
<keyword evidence="5" id="KW-1185">Reference proteome</keyword>
<dbReference type="SUPFAM" id="SSF52833">
    <property type="entry name" value="Thioredoxin-like"/>
    <property type="match status" value="1"/>
</dbReference>
<organism evidence="5 6">
    <name type="scientific">Herrania umbratica</name>
    <dbReference type="NCBI Taxonomy" id="108875"/>
    <lineage>
        <taxon>Eukaryota</taxon>
        <taxon>Viridiplantae</taxon>
        <taxon>Streptophyta</taxon>
        <taxon>Embryophyta</taxon>
        <taxon>Tracheophyta</taxon>
        <taxon>Spermatophyta</taxon>
        <taxon>Magnoliopsida</taxon>
        <taxon>eudicotyledons</taxon>
        <taxon>Gunneridae</taxon>
        <taxon>Pentapetalae</taxon>
        <taxon>rosids</taxon>
        <taxon>malvids</taxon>
        <taxon>Malvales</taxon>
        <taxon>Malvaceae</taxon>
        <taxon>Byttnerioideae</taxon>
        <taxon>Herrania</taxon>
    </lineage>
</organism>
<dbReference type="PANTHER" id="PTHR10438">
    <property type="entry name" value="THIOREDOXIN"/>
    <property type="match status" value="1"/>
</dbReference>
<dbReference type="CDD" id="cd02947">
    <property type="entry name" value="TRX_family"/>
    <property type="match status" value="1"/>
</dbReference>
<keyword evidence="1" id="KW-0249">Electron transport</keyword>
<keyword evidence="3" id="KW-0676">Redox-active center</keyword>
<dbReference type="InterPro" id="IPR036249">
    <property type="entry name" value="Thioredoxin-like_sf"/>
</dbReference>
<dbReference type="Pfam" id="PF00085">
    <property type="entry name" value="Thioredoxin"/>
    <property type="match status" value="1"/>
</dbReference>
<keyword evidence="1" id="KW-0813">Transport</keyword>
<dbReference type="Gene3D" id="3.40.30.10">
    <property type="entry name" value="Glutaredoxin"/>
    <property type="match status" value="1"/>
</dbReference>
<name>A0A6J1B0U7_9ROSI</name>
<protein>
    <submittedName>
        <fullName evidence="6">Thioredoxin H2-like</fullName>
    </submittedName>
</protein>
<dbReference type="Proteomes" id="UP000504621">
    <property type="component" value="Unplaced"/>
</dbReference>
<dbReference type="FunFam" id="3.40.30.10:FF:000245">
    <property type="entry name" value="Thioredoxin"/>
    <property type="match status" value="1"/>
</dbReference>
<evidence type="ECO:0000256" key="1">
    <source>
        <dbReference type="ARBA" id="ARBA00022982"/>
    </source>
</evidence>
<dbReference type="AlphaFoldDB" id="A0A6J1B0U7"/>
<gene>
    <name evidence="6" type="primary">LOC110423084</name>
</gene>
<keyword evidence="2" id="KW-1015">Disulfide bond</keyword>
<evidence type="ECO:0000313" key="6">
    <source>
        <dbReference type="RefSeq" id="XP_021292878.1"/>
    </source>
</evidence>
<dbReference type="InterPro" id="IPR013766">
    <property type="entry name" value="Thioredoxin_domain"/>
</dbReference>
<dbReference type="PROSITE" id="PS00194">
    <property type="entry name" value="THIOREDOXIN_1"/>
    <property type="match status" value="1"/>
</dbReference>
<dbReference type="InterPro" id="IPR050620">
    <property type="entry name" value="Thioredoxin_H-type-like"/>
</dbReference>
<evidence type="ECO:0000256" key="2">
    <source>
        <dbReference type="ARBA" id="ARBA00023157"/>
    </source>
</evidence>
<evidence type="ECO:0000313" key="5">
    <source>
        <dbReference type="Proteomes" id="UP000504621"/>
    </source>
</evidence>
<dbReference type="PROSITE" id="PS51352">
    <property type="entry name" value="THIOREDOXIN_2"/>
    <property type="match status" value="1"/>
</dbReference>
<dbReference type="PANTHER" id="PTHR10438:SF463">
    <property type="entry name" value="THIOREDOXIN"/>
    <property type="match status" value="1"/>
</dbReference>
<dbReference type="GeneID" id="110423084"/>
<feature type="domain" description="Thioredoxin" evidence="4">
    <location>
        <begin position="1"/>
        <end position="116"/>
    </location>
</feature>
<dbReference type="InterPro" id="IPR017937">
    <property type="entry name" value="Thioredoxin_CS"/>
</dbReference>
<sequence length="116" mass="13099">MGANASTPRIAEMQSKSQWRAQLEASKQSNKLLVIDCTATWCGPCKRMEPAIEEFAIIYTDVQFINIDVDMLADVARELQVDSMPTFVLVKKGKEVGRVVGARKDELQRMIEKHMI</sequence>
<reference evidence="6" key="1">
    <citation type="submission" date="2025-08" db="UniProtKB">
        <authorList>
            <consortium name="RefSeq"/>
        </authorList>
    </citation>
    <scope>IDENTIFICATION</scope>
    <source>
        <tissue evidence="6">Leaf</tissue>
    </source>
</reference>
<dbReference type="PRINTS" id="PR00421">
    <property type="entry name" value="THIOREDOXIN"/>
</dbReference>
<dbReference type="OrthoDB" id="10263751at2759"/>
<evidence type="ECO:0000256" key="3">
    <source>
        <dbReference type="ARBA" id="ARBA00023284"/>
    </source>
</evidence>
<dbReference type="RefSeq" id="XP_021292878.1">
    <property type="nucleotide sequence ID" value="XM_021437203.1"/>
</dbReference>
<proteinExistence type="predicted"/>
<evidence type="ECO:0000259" key="4">
    <source>
        <dbReference type="PROSITE" id="PS51352"/>
    </source>
</evidence>